<feature type="region of interest" description="Disordered" evidence="1">
    <location>
        <begin position="24"/>
        <end position="216"/>
    </location>
</feature>
<proteinExistence type="predicted"/>
<dbReference type="EMBL" id="JAXCGZ010022716">
    <property type="protein sequence ID" value="KAK7026103.1"/>
    <property type="molecule type" value="Genomic_DNA"/>
</dbReference>
<keyword evidence="3" id="KW-1185">Reference proteome</keyword>
<comment type="caution">
    <text evidence="2">The sequence shown here is derived from an EMBL/GenBank/DDBJ whole genome shotgun (WGS) entry which is preliminary data.</text>
</comment>
<name>A0AAN8ZTT7_HALRR</name>
<accession>A0AAN8ZTT7</accession>
<feature type="compositionally biased region" description="Polar residues" evidence="1">
    <location>
        <begin position="82"/>
        <end position="99"/>
    </location>
</feature>
<sequence length="216" mass="23873">RSFSSTGSNNVSWLQMQQRKLAERREAKVRAERGPQEARMLSELRTRMNQQQRTTTPSSRDFEDGYVSDTTLLSETSRESSPVKTLTPLTINTGVSSTPQKPPIGHSTPARGNSAPSSPILPTRSASWDRSVRYNLPQSNQRSLPRKHSDISYDRERPFVAVKRAHENAKTSEPGDSSSALSQLQTSPHGHINYTSYSSSSPTDGLLTTVISSSNQ</sequence>
<feature type="compositionally biased region" description="Basic and acidic residues" evidence="1">
    <location>
        <begin position="24"/>
        <end position="46"/>
    </location>
</feature>
<organism evidence="2 3">
    <name type="scientific">Halocaridina rubra</name>
    <name type="common">Hawaiian red shrimp</name>
    <dbReference type="NCBI Taxonomy" id="373956"/>
    <lineage>
        <taxon>Eukaryota</taxon>
        <taxon>Metazoa</taxon>
        <taxon>Ecdysozoa</taxon>
        <taxon>Arthropoda</taxon>
        <taxon>Crustacea</taxon>
        <taxon>Multicrustacea</taxon>
        <taxon>Malacostraca</taxon>
        <taxon>Eumalacostraca</taxon>
        <taxon>Eucarida</taxon>
        <taxon>Decapoda</taxon>
        <taxon>Pleocyemata</taxon>
        <taxon>Caridea</taxon>
        <taxon>Atyoidea</taxon>
        <taxon>Atyidae</taxon>
        <taxon>Halocaridina</taxon>
    </lineage>
</organism>
<dbReference type="AlphaFoldDB" id="A0AAN8ZTT7"/>
<evidence type="ECO:0000313" key="3">
    <source>
        <dbReference type="Proteomes" id="UP001381693"/>
    </source>
</evidence>
<feature type="compositionally biased region" description="Basic and acidic residues" evidence="1">
    <location>
        <begin position="147"/>
        <end position="170"/>
    </location>
</feature>
<evidence type="ECO:0000256" key="1">
    <source>
        <dbReference type="SAM" id="MobiDB-lite"/>
    </source>
</evidence>
<protein>
    <submittedName>
        <fullName evidence="2">Uncharacterized protein</fullName>
    </submittedName>
</protein>
<gene>
    <name evidence="2" type="ORF">SK128_015039</name>
</gene>
<dbReference type="Proteomes" id="UP001381693">
    <property type="component" value="Unassembled WGS sequence"/>
</dbReference>
<feature type="compositionally biased region" description="Low complexity" evidence="1">
    <location>
        <begin position="47"/>
        <end position="56"/>
    </location>
</feature>
<feature type="non-terminal residue" evidence="2">
    <location>
        <position position="216"/>
    </location>
</feature>
<feature type="non-terminal residue" evidence="2">
    <location>
        <position position="1"/>
    </location>
</feature>
<reference evidence="2 3" key="1">
    <citation type="submission" date="2023-11" db="EMBL/GenBank/DDBJ databases">
        <title>Halocaridina rubra genome assembly.</title>
        <authorList>
            <person name="Smith C."/>
        </authorList>
    </citation>
    <scope>NUCLEOTIDE SEQUENCE [LARGE SCALE GENOMIC DNA]</scope>
    <source>
        <strain evidence="2">EP-1</strain>
        <tissue evidence="2">Whole</tissue>
    </source>
</reference>
<evidence type="ECO:0000313" key="2">
    <source>
        <dbReference type="EMBL" id="KAK7026103.1"/>
    </source>
</evidence>
<feature type="compositionally biased region" description="Polar residues" evidence="1">
    <location>
        <begin position="174"/>
        <end position="203"/>
    </location>
</feature>